<gene>
    <name evidence="4" type="ORF">UFOVP316_57</name>
</gene>
<feature type="transmembrane region" description="Helical" evidence="3">
    <location>
        <begin position="153"/>
        <end position="176"/>
    </location>
</feature>
<keyword evidence="3" id="KW-1133">Transmembrane helix</keyword>
<feature type="region of interest" description="Disordered" evidence="2">
    <location>
        <begin position="290"/>
        <end position="325"/>
    </location>
</feature>
<organism evidence="4">
    <name type="scientific">uncultured Caudovirales phage</name>
    <dbReference type="NCBI Taxonomy" id="2100421"/>
    <lineage>
        <taxon>Viruses</taxon>
        <taxon>Duplodnaviria</taxon>
        <taxon>Heunggongvirae</taxon>
        <taxon>Uroviricota</taxon>
        <taxon>Caudoviricetes</taxon>
        <taxon>Peduoviridae</taxon>
        <taxon>Maltschvirus</taxon>
        <taxon>Maltschvirus maltsch</taxon>
    </lineage>
</organism>
<evidence type="ECO:0000256" key="1">
    <source>
        <dbReference type="SAM" id="Coils"/>
    </source>
</evidence>
<evidence type="ECO:0000313" key="4">
    <source>
        <dbReference type="EMBL" id="CAB4137617.1"/>
    </source>
</evidence>
<proteinExistence type="predicted"/>
<keyword evidence="1" id="KW-0175">Coiled coil</keyword>
<evidence type="ECO:0000256" key="3">
    <source>
        <dbReference type="SAM" id="Phobius"/>
    </source>
</evidence>
<feature type="coiled-coil region" evidence="1">
    <location>
        <begin position="19"/>
        <end position="46"/>
    </location>
</feature>
<evidence type="ECO:0000256" key="2">
    <source>
        <dbReference type="SAM" id="MobiDB-lite"/>
    </source>
</evidence>
<dbReference type="EMBL" id="LR796329">
    <property type="protein sequence ID" value="CAB4137617.1"/>
    <property type="molecule type" value="Genomic_DNA"/>
</dbReference>
<keyword evidence="3" id="KW-0812">Transmembrane</keyword>
<keyword evidence="3" id="KW-0472">Membrane</keyword>
<reference evidence="4" key="1">
    <citation type="submission" date="2020-04" db="EMBL/GenBank/DDBJ databases">
        <authorList>
            <person name="Chiriac C."/>
            <person name="Salcher M."/>
            <person name="Ghai R."/>
            <person name="Kavagutti S V."/>
        </authorList>
    </citation>
    <scope>NUCLEOTIDE SEQUENCE</scope>
</reference>
<protein>
    <submittedName>
        <fullName evidence="4">Uncharacterized protein</fullName>
    </submittedName>
</protein>
<name>A0A6J5LWZ9_9CAUD</name>
<accession>A0A6J5LWZ9</accession>
<sequence>MAEQLNYQINVQGNASESVGSLKKQLREAQNEVAALSDKFGATSQQAIEAAKRAAELKDRIGDAKALTDAFNPDAKFKALSSSLSGVAGGFAAVQGAIGLFGAESKELEKQLLKVQSALALSQGLQSVGESIDSFKQLGAVIKNQVVTSFSTLRGAIIATGVGALAIALGLVIANFDKVKKAVLNLVPGLGAVADYIGNLVDKVTDFIGVTSEAGRQTAKLIADNEKAIKEGNRFLELNADKYDEYTQRKIKANLEFKERQTEFLKDETLSEDERNKLILQAREKANRDIVNSDKEREENRKKVAEDAAKKEKERREKQLADEKEARQKAIQARVEGRLDEDPFIEIEKRRQEALEKTELLVKGSTERNLQLLGARVNAERDALIKLGKEEEESAKQTAFYEQSKVDAYRMTADALGVLGQVVGQETAAGKVLSSAQALINTFLGITQIWANKTVIPEPFGTVQKVAATATAAASGFLAVRNINKVNVPKGGGGVSVPSLNAPITPNNASLLTTSLSQQTLNALGNSAVRAYVVETDITTNQQRVQAIKQRARFS</sequence>